<dbReference type="RefSeq" id="WP_113855958.1">
    <property type="nucleotide sequence ID" value="NZ_CP011940.1"/>
</dbReference>
<evidence type="ECO:0000313" key="1">
    <source>
        <dbReference type="EMBL" id="MFG6271689.1"/>
    </source>
</evidence>
<dbReference type="InterPro" id="IPR047729">
    <property type="entry name" value="Sce7726-like"/>
</dbReference>
<dbReference type="Proteomes" id="UP001605989">
    <property type="component" value="Unassembled WGS sequence"/>
</dbReference>
<comment type="caution">
    <text evidence="1">The sequence shown here is derived from an EMBL/GenBank/DDBJ whole genome shotgun (WGS) entry which is preliminary data.</text>
</comment>
<evidence type="ECO:0000313" key="2">
    <source>
        <dbReference type="Proteomes" id="UP001605989"/>
    </source>
</evidence>
<sequence length="281" mass="33063">MQSDQILKRFFSKSMLQRLILNKHDSFFSATINKYVEHPKGMTYTQLFDCIYLYISHSYRTEYYYKNSLFNKILLKKHNPRTTVAFTELPIARSKADFVMINGIGKVYEIKTELDNLDRLTSQINDYYKAFSQVVVLTHEKNIGKVEKIVPPSVGIMVLTRRGALRTIRKALDDKEFFDRETIFKILRKEEFESIILRSGKSLPECDAFCYYKECFALFSQIDVQTAQKEMLRELKSRISMEKRDVAVKIPETLRFLVYTDRTGERRMPKLKKLLTTVYGG</sequence>
<accession>A0ABW7DJZ2</accession>
<gene>
    <name evidence="1" type="ORF">ACGTZG_00620</name>
</gene>
<dbReference type="NCBIfam" id="NF033832">
    <property type="entry name" value="sce7726_fam"/>
    <property type="match status" value="1"/>
</dbReference>
<name>A0ABW7DJZ2_9FIRM</name>
<organism evidence="1 2">
    <name type="scientific">Megasphaera hexanoica</name>
    <dbReference type="NCBI Taxonomy" id="1675036"/>
    <lineage>
        <taxon>Bacteria</taxon>
        <taxon>Bacillati</taxon>
        <taxon>Bacillota</taxon>
        <taxon>Negativicutes</taxon>
        <taxon>Veillonellales</taxon>
        <taxon>Veillonellaceae</taxon>
        <taxon>Megasphaera</taxon>
    </lineage>
</organism>
<dbReference type="EMBL" id="JBIEKR010000001">
    <property type="protein sequence ID" value="MFG6271689.1"/>
    <property type="molecule type" value="Genomic_DNA"/>
</dbReference>
<reference evidence="1 2" key="1">
    <citation type="submission" date="2024-10" db="EMBL/GenBank/DDBJ databases">
        <authorList>
            <person name="Sang B.-I."/>
            <person name="Prabhaharan D."/>
        </authorList>
    </citation>
    <scope>NUCLEOTIDE SEQUENCE [LARGE SCALE GENOMIC DNA]</scope>
    <source>
        <strain evidence="1 2">MH</strain>
    </source>
</reference>
<proteinExistence type="predicted"/>
<protein>
    <submittedName>
        <fullName evidence="1">Sce7726 family protein</fullName>
    </submittedName>
</protein>
<keyword evidence="2" id="KW-1185">Reference proteome</keyword>